<name>J7RWV1_HUIN7</name>
<dbReference type="FunFam" id="4.10.1060.10:FF:000024">
    <property type="entry name" value="RNA-binding protein"/>
    <property type="match status" value="1"/>
</dbReference>
<dbReference type="PROSITE" id="PS01358">
    <property type="entry name" value="ZF_RANBP2_1"/>
    <property type="match status" value="2"/>
</dbReference>
<dbReference type="PROSITE" id="PS50199">
    <property type="entry name" value="ZF_RANBP2_2"/>
    <property type="match status" value="2"/>
</dbReference>
<proteinExistence type="predicted"/>
<dbReference type="InterPro" id="IPR012677">
    <property type="entry name" value="Nucleotide-bd_a/b_plait_sf"/>
</dbReference>
<dbReference type="SUPFAM" id="SSF90209">
    <property type="entry name" value="Ran binding protein zinc finger-like"/>
    <property type="match status" value="2"/>
</dbReference>
<dbReference type="STRING" id="1071383.J7RWV1"/>
<keyword evidence="7" id="KW-1185">Reference proteome</keyword>
<dbReference type="Gene3D" id="4.10.1060.10">
    <property type="entry name" value="Zinc finger, RanBP2-type"/>
    <property type="match status" value="2"/>
</dbReference>
<evidence type="ECO:0000313" key="6">
    <source>
        <dbReference type="EMBL" id="CCK69482.1"/>
    </source>
</evidence>
<dbReference type="InterPro" id="IPR035979">
    <property type="entry name" value="RBD_domain_sf"/>
</dbReference>
<dbReference type="GO" id="GO:0010494">
    <property type="term" value="C:cytoplasmic stress granule"/>
    <property type="evidence" value="ECO:0007669"/>
    <property type="project" value="EnsemblFungi"/>
</dbReference>
<sequence>MFYVLIELQSEQPRDSLKDQTKLKRLDYQIIDADSLEKRKINGNEIRQLAVEGSNLQDTVLLFEKEINSVINGEEFVLCSMFSTWELRVVLPREANDEQVELPTILKYPIVLDLWKEFDRWCTNHPDALQSVKGYNRKCKNLPMVHQVLGVEQRLNESVNANGYTRKEVGITSDILLQLHKKCSSDDDTNTVLTQPYNSKLDYETFTEEQSTVLYLNNLPPDTTQGELETWFGQFGSRPVSFWTFKNIVEDTSNINNNWNLNNSYYVEEQDSVSGFATFQTFEEAFNALKLSGRSILSNVANTKQPRIVEHVVEIHPSSARILHSSEEILSAFPQSKNKPRPGDWNCPSCGFSNFQRRTACFRCSFPVPSAVQNSTGFNVESTANTNGHYNGGNNNFQQNASSFGLNSTAQKNNITRLNSGSIHQQTNNSNNNGNGNVMTTIPFRAGDWKCAACAYHNFAKNIICLRCSGPKTSHPHNLRSHSNYGQEANTNGIFLNSLNFNANSKSYDPTRNGKFSELTNHYLTNRISNGGNNSIKD</sequence>
<dbReference type="OrthoDB" id="448399at2759"/>
<dbReference type="Gene3D" id="3.30.70.330">
    <property type="match status" value="1"/>
</dbReference>
<organism evidence="6 7">
    <name type="scientific">Huiozyma naganishii (strain ATCC MYA-139 / BCRC 22969 / CBS 8797 / KCTC 17520 / NBRC 10181 / NCYC 3082 / Yp74L-3)</name>
    <name type="common">Yeast</name>
    <name type="synonym">Kazachstania naganishii</name>
    <dbReference type="NCBI Taxonomy" id="1071383"/>
    <lineage>
        <taxon>Eukaryota</taxon>
        <taxon>Fungi</taxon>
        <taxon>Dikarya</taxon>
        <taxon>Ascomycota</taxon>
        <taxon>Saccharomycotina</taxon>
        <taxon>Saccharomycetes</taxon>
        <taxon>Saccharomycetales</taxon>
        <taxon>Saccharomycetaceae</taxon>
        <taxon>Huiozyma</taxon>
    </lineage>
</organism>
<keyword evidence="2 4" id="KW-0863">Zinc-finger</keyword>
<dbReference type="eggNOG" id="KOG4198">
    <property type="taxonomic scope" value="Eukaryota"/>
</dbReference>
<evidence type="ECO:0000256" key="2">
    <source>
        <dbReference type="ARBA" id="ARBA00022771"/>
    </source>
</evidence>
<dbReference type="AlphaFoldDB" id="J7RWV1"/>
<dbReference type="HOGENOM" id="CLU_022834_0_0_1"/>
<dbReference type="PANTHER" id="PTHR23111:SF40">
    <property type="entry name" value="RNA-BINDING PROTEIN INVOLVED IN HETEROCHROMATIN ASSEMBLY-RELATED"/>
    <property type="match status" value="1"/>
</dbReference>
<feature type="domain" description="RanBP2-type" evidence="5">
    <location>
        <begin position="445"/>
        <end position="474"/>
    </location>
</feature>
<dbReference type="RefSeq" id="XP_022463728.1">
    <property type="nucleotide sequence ID" value="XM_022607098.1"/>
</dbReference>
<keyword evidence="1" id="KW-0479">Metal-binding</keyword>
<gene>
    <name evidence="6" type="primary">KNAG0C03780</name>
    <name evidence="6" type="ordered locus">KNAG_0C03780</name>
</gene>
<evidence type="ECO:0000259" key="5">
    <source>
        <dbReference type="PROSITE" id="PS50199"/>
    </source>
</evidence>
<reference evidence="6 7" key="1">
    <citation type="journal article" date="2011" name="Proc. Natl. Acad. Sci. U.S.A.">
        <title>Evolutionary erosion of yeast sex chromosomes by mating-type switching accidents.</title>
        <authorList>
            <person name="Gordon J.L."/>
            <person name="Armisen D."/>
            <person name="Proux-Wera E."/>
            <person name="Oheigeartaigh S.S."/>
            <person name="Byrne K.P."/>
            <person name="Wolfe K.H."/>
        </authorList>
    </citation>
    <scope>NUCLEOTIDE SEQUENCE [LARGE SCALE GENOMIC DNA]</scope>
    <source>
        <strain evidence="7">ATCC MYA-139 / BCRC 22969 / CBS 8797 / CCRC 22969 / KCTC 17520 / NBRC 10181 / NCYC 3082</strain>
    </source>
</reference>
<dbReference type="GeneID" id="34525162"/>
<evidence type="ECO:0000256" key="3">
    <source>
        <dbReference type="ARBA" id="ARBA00022833"/>
    </source>
</evidence>
<dbReference type="Pfam" id="PF00641">
    <property type="entry name" value="Zn_ribbon_RanBP"/>
    <property type="match status" value="2"/>
</dbReference>
<evidence type="ECO:0000256" key="4">
    <source>
        <dbReference type="PROSITE-ProRule" id="PRU00322"/>
    </source>
</evidence>
<dbReference type="OMA" id="CTYHNFA"/>
<dbReference type="SMART" id="SM00547">
    <property type="entry name" value="ZnF_RBZ"/>
    <property type="match status" value="2"/>
</dbReference>
<evidence type="ECO:0000313" key="7">
    <source>
        <dbReference type="Proteomes" id="UP000006310"/>
    </source>
</evidence>
<dbReference type="KEGG" id="kng:KNAG_0C03780"/>
<dbReference type="PANTHER" id="PTHR23111">
    <property type="entry name" value="ZINC FINGER PROTEIN"/>
    <property type="match status" value="1"/>
</dbReference>
<dbReference type="InterPro" id="IPR001876">
    <property type="entry name" value="Znf_RanBP2"/>
</dbReference>
<dbReference type="InterPro" id="IPR036443">
    <property type="entry name" value="Znf_RanBP2_sf"/>
</dbReference>
<accession>J7RWV1</accession>
<evidence type="ECO:0000256" key="1">
    <source>
        <dbReference type="ARBA" id="ARBA00022723"/>
    </source>
</evidence>
<dbReference type="GO" id="GO:0003729">
    <property type="term" value="F:mRNA binding"/>
    <property type="evidence" value="ECO:0007669"/>
    <property type="project" value="TreeGrafter"/>
</dbReference>
<reference evidence="7" key="2">
    <citation type="submission" date="2012-08" db="EMBL/GenBank/DDBJ databases">
        <title>Genome sequence of Kazachstania naganishii.</title>
        <authorList>
            <person name="Gordon J.L."/>
            <person name="Armisen D."/>
            <person name="Proux-Wera E."/>
            <person name="OhEigeartaigh S.S."/>
            <person name="Byrne K.P."/>
            <person name="Wolfe K.H."/>
        </authorList>
    </citation>
    <scope>NUCLEOTIDE SEQUENCE [LARGE SCALE GENOMIC DNA]</scope>
    <source>
        <strain evidence="7">ATCC MYA-139 / BCRC 22969 / CBS 8797 / CCRC 22969 / KCTC 17520 / NBRC 10181 / NCYC 3082</strain>
    </source>
</reference>
<dbReference type="Proteomes" id="UP000006310">
    <property type="component" value="Chromosome 3"/>
</dbReference>
<dbReference type="EMBL" id="HE978316">
    <property type="protein sequence ID" value="CCK69482.1"/>
    <property type="molecule type" value="Genomic_DNA"/>
</dbReference>
<feature type="domain" description="RanBP2-type" evidence="5">
    <location>
        <begin position="341"/>
        <end position="370"/>
    </location>
</feature>
<dbReference type="GO" id="GO:0008270">
    <property type="term" value="F:zinc ion binding"/>
    <property type="evidence" value="ECO:0007669"/>
    <property type="project" value="UniProtKB-KW"/>
</dbReference>
<dbReference type="SUPFAM" id="SSF54928">
    <property type="entry name" value="RNA-binding domain, RBD"/>
    <property type="match status" value="1"/>
</dbReference>
<protein>
    <recommendedName>
        <fullName evidence="5">RanBP2-type domain-containing protein</fullName>
    </recommendedName>
</protein>
<keyword evidence="3" id="KW-0862">Zinc</keyword>